<name>A0ABX1WPX8_9FLAO</name>
<dbReference type="EMBL" id="JABFOQ010000038">
    <property type="protein sequence ID" value="NOJ76562.1"/>
    <property type="molecule type" value="Genomic_DNA"/>
</dbReference>
<sequence>MLKTKGIWSIIIFSSLFLIVIYVLLNNYFDNSTKENYRYTIATLTEINIIGKNSSNKIKFNYLYNDKLNNGSDYFDNDSTSFYNSKICKRFLVKINKNEWVNRLFFTTKLYINKPVPDNIKEAPSQGWKELPSWAK</sequence>
<evidence type="ECO:0000313" key="2">
    <source>
        <dbReference type="EMBL" id="NOJ76562.1"/>
    </source>
</evidence>
<keyword evidence="3" id="KW-1185">Reference proteome</keyword>
<comment type="caution">
    <text evidence="2">The sequence shown here is derived from an EMBL/GenBank/DDBJ whole genome shotgun (WGS) entry which is preliminary data.</text>
</comment>
<gene>
    <name evidence="2" type="ORF">HMH06_12095</name>
</gene>
<keyword evidence="1" id="KW-1133">Transmembrane helix</keyword>
<evidence type="ECO:0000256" key="1">
    <source>
        <dbReference type="SAM" id="Phobius"/>
    </source>
</evidence>
<organism evidence="2 3">
    <name type="scientific">Empedobacter stercoris</name>
    <dbReference type="NCBI Taxonomy" id="1628248"/>
    <lineage>
        <taxon>Bacteria</taxon>
        <taxon>Pseudomonadati</taxon>
        <taxon>Bacteroidota</taxon>
        <taxon>Flavobacteriia</taxon>
        <taxon>Flavobacteriales</taxon>
        <taxon>Weeksellaceae</taxon>
        <taxon>Empedobacter</taxon>
    </lineage>
</organism>
<accession>A0ABX1WPX8</accession>
<keyword evidence="1" id="KW-0472">Membrane</keyword>
<dbReference type="Proteomes" id="UP000580344">
    <property type="component" value="Unassembled WGS sequence"/>
</dbReference>
<reference evidence="2 3" key="1">
    <citation type="submission" date="2020-05" db="EMBL/GenBank/DDBJ databases">
        <title>Tigecycline resistant gene in Empedobacter stercoris.</title>
        <authorList>
            <person name="Chen Y."/>
            <person name="Cheng Y."/>
            <person name="Zhou K."/>
        </authorList>
    </citation>
    <scope>NUCLEOTIDE SEQUENCE [LARGE SCALE GENOMIC DNA]</scope>
    <source>
        <strain evidence="2 3">ES202</strain>
    </source>
</reference>
<proteinExistence type="predicted"/>
<dbReference type="RefSeq" id="WP_171623853.1">
    <property type="nucleotide sequence ID" value="NZ_CP053698.1"/>
</dbReference>
<evidence type="ECO:0000313" key="3">
    <source>
        <dbReference type="Proteomes" id="UP000580344"/>
    </source>
</evidence>
<feature type="transmembrane region" description="Helical" evidence="1">
    <location>
        <begin position="6"/>
        <end position="25"/>
    </location>
</feature>
<keyword evidence="1" id="KW-0812">Transmembrane</keyword>
<protein>
    <submittedName>
        <fullName evidence="2">Uncharacterized protein</fullName>
    </submittedName>
</protein>